<evidence type="ECO:0000256" key="4">
    <source>
        <dbReference type="ARBA" id="ARBA00022827"/>
    </source>
</evidence>
<comment type="similarity">
    <text evidence="2">Belongs to the NADH dehydrogenase family.</text>
</comment>
<comment type="caution">
    <text evidence="7">The sequence shown here is derived from an EMBL/GenBank/DDBJ whole genome shotgun (WGS) entry which is preliminary data.</text>
</comment>
<evidence type="ECO:0000259" key="6">
    <source>
        <dbReference type="Pfam" id="PF07992"/>
    </source>
</evidence>
<evidence type="ECO:0000256" key="3">
    <source>
        <dbReference type="ARBA" id="ARBA00022630"/>
    </source>
</evidence>
<keyword evidence="5" id="KW-0560">Oxidoreductase</keyword>
<dbReference type="InterPro" id="IPR051169">
    <property type="entry name" value="NADH-Q_oxidoreductase"/>
</dbReference>
<proteinExistence type="inferred from homology"/>
<protein>
    <submittedName>
        <fullName evidence="7">NADH dehydrogenase FAD-containing subunit</fullName>
    </submittedName>
</protein>
<keyword evidence="3" id="KW-0285">Flavoprotein</keyword>
<dbReference type="Gene3D" id="3.50.50.100">
    <property type="match status" value="1"/>
</dbReference>
<dbReference type="Proteomes" id="UP000516957">
    <property type="component" value="Unassembled WGS sequence"/>
</dbReference>
<dbReference type="RefSeq" id="WP_179615483.1">
    <property type="nucleotide sequence ID" value="NZ_CP059163.1"/>
</dbReference>
<organism evidence="7 8">
    <name type="scientific">Nocardioides marinisabuli</name>
    <dbReference type="NCBI Taxonomy" id="419476"/>
    <lineage>
        <taxon>Bacteria</taxon>
        <taxon>Bacillati</taxon>
        <taxon>Actinomycetota</taxon>
        <taxon>Actinomycetes</taxon>
        <taxon>Propionibacteriales</taxon>
        <taxon>Nocardioidaceae</taxon>
        <taxon>Nocardioides</taxon>
    </lineage>
</organism>
<keyword evidence="4" id="KW-0274">FAD</keyword>
<dbReference type="PANTHER" id="PTHR42913">
    <property type="entry name" value="APOPTOSIS-INDUCING FACTOR 1"/>
    <property type="match status" value="1"/>
</dbReference>
<dbReference type="EMBL" id="JACCBE010000001">
    <property type="protein sequence ID" value="NYD57766.1"/>
    <property type="molecule type" value="Genomic_DNA"/>
</dbReference>
<dbReference type="PANTHER" id="PTHR42913:SF9">
    <property type="entry name" value="SLR1591 PROTEIN"/>
    <property type="match status" value="1"/>
</dbReference>
<dbReference type="InterPro" id="IPR036188">
    <property type="entry name" value="FAD/NAD-bd_sf"/>
</dbReference>
<evidence type="ECO:0000313" key="8">
    <source>
        <dbReference type="Proteomes" id="UP000516957"/>
    </source>
</evidence>
<accession>A0A7Y9F1R4</accession>
<evidence type="ECO:0000313" key="7">
    <source>
        <dbReference type="EMBL" id="NYD57766.1"/>
    </source>
</evidence>
<dbReference type="GO" id="GO:0019646">
    <property type="term" value="P:aerobic electron transport chain"/>
    <property type="evidence" value="ECO:0007669"/>
    <property type="project" value="TreeGrafter"/>
</dbReference>
<dbReference type="InterPro" id="IPR023753">
    <property type="entry name" value="FAD/NAD-binding_dom"/>
</dbReference>
<comment type="cofactor">
    <cofactor evidence="1">
        <name>FAD</name>
        <dbReference type="ChEBI" id="CHEBI:57692"/>
    </cofactor>
</comment>
<dbReference type="SUPFAM" id="SSF51905">
    <property type="entry name" value="FAD/NAD(P)-binding domain"/>
    <property type="match status" value="2"/>
</dbReference>
<dbReference type="Pfam" id="PF07992">
    <property type="entry name" value="Pyr_redox_2"/>
    <property type="match status" value="1"/>
</dbReference>
<name>A0A7Y9F1R4_9ACTN</name>
<dbReference type="GO" id="GO:0003955">
    <property type="term" value="F:NAD(P)H dehydrogenase (quinone) activity"/>
    <property type="evidence" value="ECO:0007669"/>
    <property type="project" value="TreeGrafter"/>
</dbReference>
<evidence type="ECO:0000256" key="2">
    <source>
        <dbReference type="ARBA" id="ARBA00005272"/>
    </source>
</evidence>
<keyword evidence="8" id="KW-1185">Reference proteome</keyword>
<evidence type="ECO:0000256" key="1">
    <source>
        <dbReference type="ARBA" id="ARBA00001974"/>
    </source>
</evidence>
<sequence>MSGPPTLLLVGAGHTHLHLLRHADRLRAAGWAVELLAPRWFDYSGVGSAVATGALPLAAGRLDVAGLAARSGVRHHEDVLADLDPVARVATTASGRRLSYAVASLGIGSVTSDLGVPVGPDVVTVKPLAGLQSLAQRLAPDGAAVVTVVGAGPSGLEVAAQLAVRPGVARVRLVDGGHEIGTSLPAGARRYVERVLAGRGVEVLTGRGVARIGAGSVVLDDGAVLEHDLAVLAGGLAAPPLLAATGLGDAAGAPVRATLQHVEHDDLYAVGDCAHFTPAPLPRIGVHGVRQAPVLLAALEARGRGEDAGAHVYEPRRHFLSVVDLGGGVGVASRGRWWWGGRAALLLKRRIDRLWIESYRAAGG</sequence>
<gene>
    <name evidence="7" type="ORF">BKA08_002004</name>
</gene>
<feature type="domain" description="FAD/NAD(P)-binding" evidence="6">
    <location>
        <begin position="93"/>
        <end position="279"/>
    </location>
</feature>
<dbReference type="AlphaFoldDB" id="A0A7Y9F1R4"/>
<reference evidence="7 8" key="1">
    <citation type="submission" date="2020-07" db="EMBL/GenBank/DDBJ databases">
        <title>Sequencing the genomes of 1000 actinobacteria strains.</title>
        <authorList>
            <person name="Klenk H.-P."/>
        </authorList>
    </citation>
    <scope>NUCLEOTIDE SEQUENCE [LARGE SCALE GENOMIC DNA]</scope>
    <source>
        <strain evidence="7 8">DSM 18965</strain>
    </source>
</reference>
<evidence type="ECO:0000256" key="5">
    <source>
        <dbReference type="ARBA" id="ARBA00023002"/>
    </source>
</evidence>